<feature type="compositionally biased region" description="Basic and acidic residues" evidence="1">
    <location>
        <begin position="11"/>
        <end position="23"/>
    </location>
</feature>
<feature type="compositionally biased region" description="Polar residues" evidence="1">
    <location>
        <begin position="1"/>
        <end position="10"/>
    </location>
</feature>
<dbReference type="Proteomes" id="UP000501690">
    <property type="component" value="Linkage Group LG9"/>
</dbReference>
<reference evidence="2 3" key="1">
    <citation type="submission" date="2019-04" db="EMBL/GenBank/DDBJ databases">
        <title>An improved genome assembly and genetic linkage map for asparagus bean, Vigna unguiculata ssp. sesquipedialis.</title>
        <authorList>
            <person name="Xia Q."/>
            <person name="Zhang R."/>
            <person name="Dong Y."/>
        </authorList>
    </citation>
    <scope>NUCLEOTIDE SEQUENCE [LARGE SCALE GENOMIC DNA]</scope>
    <source>
        <tissue evidence="2">Leaf</tissue>
    </source>
</reference>
<keyword evidence="3" id="KW-1185">Reference proteome</keyword>
<evidence type="ECO:0000313" key="3">
    <source>
        <dbReference type="Proteomes" id="UP000501690"/>
    </source>
</evidence>
<organism evidence="2 3">
    <name type="scientific">Vigna unguiculata</name>
    <name type="common">Cowpea</name>
    <dbReference type="NCBI Taxonomy" id="3917"/>
    <lineage>
        <taxon>Eukaryota</taxon>
        <taxon>Viridiplantae</taxon>
        <taxon>Streptophyta</taxon>
        <taxon>Embryophyta</taxon>
        <taxon>Tracheophyta</taxon>
        <taxon>Spermatophyta</taxon>
        <taxon>Magnoliopsida</taxon>
        <taxon>eudicotyledons</taxon>
        <taxon>Gunneridae</taxon>
        <taxon>Pentapetalae</taxon>
        <taxon>rosids</taxon>
        <taxon>fabids</taxon>
        <taxon>Fabales</taxon>
        <taxon>Fabaceae</taxon>
        <taxon>Papilionoideae</taxon>
        <taxon>50 kb inversion clade</taxon>
        <taxon>NPAAA clade</taxon>
        <taxon>indigoferoid/millettioid clade</taxon>
        <taxon>Phaseoleae</taxon>
        <taxon>Vigna</taxon>
    </lineage>
</organism>
<sequence length="116" mass="13540">MDSPKTSSDQVLREGTKEDEKEYFEAKLENGKNMRRIDDDDEEVPMDLLWEVFNEELSSATKFATSSKEMVEFKCAKTSTALVQTRNRYGMLVMVKVFKKFFSINSSQIKLFWQSD</sequence>
<dbReference type="AlphaFoldDB" id="A0A4D6N527"/>
<evidence type="ECO:0000313" key="2">
    <source>
        <dbReference type="EMBL" id="QCE07991.1"/>
    </source>
</evidence>
<gene>
    <name evidence="2" type="ORF">DEO72_LG9g3015</name>
</gene>
<protein>
    <submittedName>
        <fullName evidence="2">Uncharacterized protein</fullName>
    </submittedName>
</protein>
<accession>A0A4D6N527</accession>
<name>A0A4D6N527_VIGUN</name>
<feature type="region of interest" description="Disordered" evidence="1">
    <location>
        <begin position="1"/>
        <end position="23"/>
    </location>
</feature>
<evidence type="ECO:0000256" key="1">
    <source>
        <dbReference type="SAM" id="MobiDB-lite"/>
    </source>
</evidence>
<dbReference type="EMBL" id="CP039353">
    <property type="protein sequence ID" value="QCE07991.1"/>
    <property type="molecule type" value="Genomic_DNA"/>
</dbReference>
<dbReference type="PANTHER" id="PTHR34666">
    <property type="entry name" value="EXPRESSED PROTEIN"/>
    <property type="match status" value="1"/>
</dbReference>
<proteinExistence type="predicted"/>
<dbReference type="PANTHER" id="PTHR34666:SF7">
    <property type="match status" value="1"/>
</dbReference>